<dbReference type="InterPro" id="IPR008042">
    <property type="entry name" value="Retrotrans_Pao"/>
</dbReference>
<sequence length="905" mass="101924">MTRREETGTRGRPVCKRAHPTCFHDENYVPVKKRDGNHAVSAPAISVVTSSNASSPTVVTATTHRTQSNCNSQMTSMIIPIYLSHVYHPEKEVLTYAMMDTMSTATFVVESVIEDLHFPSEDTALRLTTMASKDTLVPCKKFSGLQVRSVFSSEHVNLPPTYFRDHLSFHSSHIPTKETVKDHAPHLRHLYQSMSSPLPDSAIGLLIGFDCPEALMPIIVVQGQPFAIETKLGWSVVGHHGPATSFEAVGSSHVIIHQETGTKQAVAYTYRTQSAPVFLQRDFYVDDGLQANQNVADAVEVLTKARDICSRGNLRLHKITSNSKDFVACFPEPEITPASKSIDLSAPVVEKTLGLKWHMDTDTLGFTSALKHPSTTRKGVLSTIASLFDPLGFLAPFILEGKLILQEMCKDHLGWDDPLPERLEARWEYWRNDFQGIEQVQIPTNCLSPHDGLVESVELHHFSYASVKGYGQCSYLRFTDSEDNIYCKLIMAKSRVTPLRPVTIPRLELQAAVLSVKVAEFLQEEMDFEEIQHFFWTDSQIVLAYLHNQTKRFHVYVANRVQRILQFSRANHRRYVKSEENPADDASRGLRLNNVPSRWFQGPDFLLQPRIPAQEEVFEIPDDDVEIKFCKATSASKLTFSTFEERIRRFSSQSPLIKGVAAILRCCAKKKGRSMTRLESFLTAESRLISCIQREHFSDPSPSLRNNLKQLYCYTDENGLLRVGGRLNRSDDREECRHPVVLPRDRHLSILISRDCHEYAAHQGRTFLIGQIRASGYWIIGSRRVVASLLQSCIPCLRLRGQPAGQLMSDLPSERIEASPPFSYCGMDCFSPFCVKDGRKEVKRYGLIVTCFASRAVDLEVLDDMSTDSLINGLPNVIAIRGQVRLIRCDRGTNFVGASNEFRAA</sequence>
<comment type="caution">
    <text evidence="1">The sequence shown here is derived from an EMBL/GenBank/DDBJ whole genome shotgun (WGS) entry which is preliminary data.</text>
</comment>
<dbReference type="InterPro" id="IPR036397">
    <property type="entry name" value="RNaseH_sf"/>
</dbReference>
<gene>
    <name evidence="1" type="ORF">ElyMa_000055900</name>
</gene>
<reference evidence="1 2" key="1">
    <citation type="journal article" date="2021" name="Elife">
        <title>Chloroplast acquisition without the gene transfer in kleptoplastic sea slugs, Plakobranchus ocellatus.</title>
        <authorList>
            <person name="Maeda T."/>
            <person name="Takahashi S."/>
            <person name="Yoshida T."/>
            <person name="Shimamura S."/>
            <person name="Takaki Y."/>
            <person name="Nagai Y."/>
            <person name="Toyoda A."/>
            <person name="Suzuki Y."/>
            <person name="Arimoto A."/>
            <person name="Ishii H."/>
            <person name="Satoh N."/>
            <person name="Nishiyama T."/>
            <person name="Hasebe M."/>
            <person name="Maruyama T."/>
            <person name="Minagawa J."/>
            <person name="Obokata J."/>
            <person name="Shigenobu S."/>
        </authorList>
    </citation>
    <scope>NUCLEOTIDE SEQUENCE [LARGE SCALE GENOMIC DNA]</scope>
</reference>
<dbReference type="SUPFAM" id="SSF53098">
    <property type="entry name" value="Ribonuclease H-like"/>
    <property type="match status" value="1"/>
</dbReference>
<keyword evidence="2" id="KW-1185">Reference proteome</keyword>
<dbReference type="Pfam" id="PF05380">
    <property type="entry name" value="Peptidase_A17"/>
    <property type="match status" value="1"/>
</dbReference>
<dbReference type="InterPro" id="IPR012337">
    <property type="entry name" value="RNaseH-like_sf"/>
</dbReference>
<dbReference type="Gene3D" id="3.30.420.10">
    <property type="entry name" value="Ribonuclease H-like superfamily/Ribonuclease H"/>
    <property type="match status" value="1"/>
</dbReference>
<accession>A0AAV4EFD3</accession>
<proteinExistence type="predicted"/>
<evidence type="ECO:0000313" key="1">
    <source>
        <dbReference type="EMBL" id="GFR59489.1"/>
    </source>
</evidence>
<dbReference type="GO" id="GO:0003676">
    <property type="term" value="F:nucleic acid binding"/>
    <property type="evidence" value="ECO:0007669"/>
    <property type="project" value="InterPro"/>
</dbReference>
<name>A0AAV4EFD3_9GAST</name>
<dbReference type="AlphaFoldDB" id="A0AAV4EFD3"/>
<evidence type="ECO:0000313" key="2">
    <source>
        <dbReference type="Proteomes" id="UP000762676"/>
    </source>
</evidence>
<dbReference type="EMBL" id="BMAT01000092">
    <property type="protein sequence ID" value="GFR59489.1"/>
    <property type="molecule type" value="Genomic_DNA"/>
</dbReference>
<dbReference type="PANTHER" id="PTHR47331:SF5">
    <property type="entry name" value="RIBONUCLEASE H"/>
    <property type="match status" value="1"/>
</dbReference>
<organism evidence="1 2">
    <name type="scientific">Elysia marginata</name>
    <dbReference type="NCBI Taxonomy" id="1093978"/>
    <lineage>
        <taxon>Eukaryota</taxon>
        <taxon>Metazoa</taxon>
        <taxon>Spiralia</taxon>
        <taxon>Lophotrochozoa</taxon>
        <taxon>Mollusca</taxon>
        <taxon>Gastropoda</taxon>
        <taxon>Heterobranchia</taxon>
        <taxon>Euthyneura</taxon>
        <taxon>Panpulmonata</taxon>
        <taxon>Sacoglossa</taxon>
        <taxon>Placobranchoidea</taxon>
        <taxon>Plakobranchidae</taxon>
        <taxon>Elysia</taxon>
    </lineage>
</organism>
<protein>
    <submittedName>
        <fullName evidence="1">Gag-pol fusion polyprotein</fullName>
    </submittedName>
</protein>
<dbReference type="Proteomes" id="UP000762676">
    <property type="component" value="Unassembled WGS sequence"/>
</dbReference>
<dbReference type="PANTHER" id="PTHR47331">
    <property type="entry name" value="PHD-TYPE DOMAIN-CONTAINING PROTEIN"/>
    <property type="match status" value="1"/>
</dbReference>